<dbReference type="Pfam" id="PF13788">
    <property type="entry name" value="DUF4180"/>
    <property type="match status" value="1"/>
</dbReference>
<protein>
    <recommendedName>
        <fullName evidence="1">DUF4180 domain-containing protein</fullName>
    </recommendedName>
</protein>
<dbReference type="RefSeq" id="WP_012160573.1">
    <property type="nucleotide sequence ID" value="NC_009922.1"/>
</dbReference>
<keyword evidence="3" id="KW-1185">Reference proteome</keyword>
<dbReference type="HOGENOM" id="CLU_151995_0_0_9"/>
<accession>A8MKD4</accession>
<evidence type="ECO:0000259" key="1">
    <source>
        <dbReference type="Pfam" id="PF13788"/>
    </source>
</evidence>
<dbReference type="KEGG" id="aoe:Clos_2735"/>
<dbReference type="EMBL" id="CP000853">
    <property type="protein sequence ID" value="ABW20266.1"/>
    <property type="molecule type" value="Genomic_DNA"/>
</dbReference>
<sequence length="121" mass="13673">MEINKITENNMDIAVVSSDEILITDVQSALDFIATVQYQSDCNRILLQKSSLCEDFFNLRTGVAGEILQKFVNYDVKLAIVGDFSVYSSKSLRDFIYESNHGKDLFFLGNDKEAIQKLSFA</sequence>
<organism evidence="2 3">
    <name type="scientific">Alkaliphilus oremlandii (strain OhILAs)</name>
    <name type="common">Clostridium oremlandii (strain OhILAs)</name>
    <dbReference type="NCBI Taxonomy" id="350688"/>
    <lineage>
        <taxon>Bacteria</taxon>
        <taxon>Bacillati</taxon>
        <taxon>Bacillota</taxon>
        <taxon>Clostridia</taxon>
        <taxon>Peptostreptococcales</taxon>
        <taxon>Natronincolaceae</taxon>
        <taxon>Alkaliphilus</taxon>
    </lineage>
</organism>
<dbReference type="eggNOG" id="COG1695">
    <property type="taxonomic scope" value="Bacteria"/>
</dbReference>
<gene>
    <name evidence="2" type="ordered locus">Clos_2735</name>
</gene>
<feature type="domain" description="DUF4180" evidence="1">
    <location>
        <begin position="9"/>
        <end position="118"/>
    </location>
</feature>
<name>A8MKD4_ALKOO</name>
<dbReference type="Proteomes" id="UP000000269">
    <property type="component" value="Chromosome"/>
</dbReference>
<dbReference type="AlphaFoldDB" id="A8MKD4"/>
<evidence type="ECO:0000313" key="2">
    <source>
        <dbReference type="EMBL" id="ABW20266.1"/>
    </source>
</evidence>
<reference evidence="3" key="1">
    <citation type="submission" date="2007-10" db="EMBL/GenBank/DDBJ databases">
        <title>Complete genome of Alkaliphilus oremlandii OhILAs.</title>
        <authorList>
            <person name="Copeland A."/>
            <person name="Lucas S."/>
            <person name="Lapidus A."/>
            <person name="Barry K."/>
            <person name="Detter J.C."/>
            <person name="Glavina del Rio T."/>
            <person name="Hammon N."/>
            <person name="Israni S."/>
            <person name="Dalin E."/>
            <person name="Tice H."/>
            <person name="Pitluck S."/>
            <person name="Chain P."/>
            <person name="Malfatti S."/>
            <person name="Shin M."/>
            <person name="Vergez L."/>
            <person name="Schmutz J."/>
            <person name="Larimer F."/>
            <person name="Land M."/>
            <person name="Hauser L."/>
            <person name="Kyrpides N."/>
            <person name="Mikhailova N."/>
            <person name="Stolz J.F."/>
            <person name="Dawson A."/>
            <person name="Fisher E."/>
            <person name="Crable B."/>
            <person name="Perera E."/>
            <person name="Lisak J."/>
            <person name="Ranganathan M."/>
            <person name="Basu P."/>
            <person name="Richardson P."/>
        </authorList>
    </citation>
    <scope>NUCLEOTIDE SEQUENCE [LARGE SCALE GENOMIC DNA]</scope>
    <source>
        <strain evidence="3">OhILAs</strain>
    </source>
</reference>
<proteinExistence type="predicted"/>
<dbReference type="InterPro" id="IPR025438">
    <property type="entry name" value="DUF4180"/>
</dbReference>
<dbReference type="OrthoDB" id="8595425at2"/>
<evidence type="ECO:0000313" key="3">
    <source>
        <dbReference type="Proteomes" id="UP000000269"/>
    </source>
</evidence>
<dbReference type="STRING" id="350688.Clos_2735"/>